<evidence type="ECO:0000313" key="1">
    <source>
        <dbReference type="EMBL" id="ETX08541.1"/>
    </source>
</evidence>
<dbReference type="EMBL" id="AZHX01000192">
    <property type="protein sequence ID" value="ETX08541.1"/>
    <property type="molecule type" value="Genomic_DNA"/>
</dbReference>
<accession>W4MF30</accession>
<dbReference type="AlphaFoldDB" id="W4MF30"/>
<name>W4MF30_9BACT</name>
<protein>
    <recommendedName>
        <fullName evidence="3">ATP-binding protein</fullName>
    </recommendedName>
</protein>
<organism evidence="1 2">
    <name type="scientific">Candidatus Entotheonella gemina</name>
    <dbReference type="NCBI Taxonomy" id="1429439"/>
    <lineage>
        <taxon>Bacteria</taxon>
        <taxon>Pseudomonadati</taxon>
        <taxon>Nitrospinota/Tectimicrobiota group</taxon>
        <taxon>Candidatus Tectimicrobiota</taxon>
        <taxon>Candidatus Entotheonellia</taxon>
        <taxon>Candidatus Entotheonellales</taxon>
        <taxon>Candidatus Entotheonellaceae</taxon>
        <taxon>Candidatus Entotheonella</taxon>
    </lineage>
</organism>
<comment type="caution">
    <text evidence="1">The sequence shown here is derived from an EMBL/GenBank/DDBJ whole genome shotgun (WGS) entry which is preliminary data.</text>
</comment>
<reference evidence="1 2" key="1">
    <citation type="journal article" date="2014" name="Nature">
        <title>An environmental bacterial taxon with a large and distinct metabolic repertoire.</title>
        <authorList>
            <person name="Wilson M.C."/>
            <person name="Mori T."/>
            <person name="Ruckert C."/>
            <person name="Uria A.R."/>
            <person name="Helf M.J."/>
            <person name="Takada K."/>
            <person name="Gernert C."/>
            <person name="Steffens U.A."/>
            <person name="Heycke N."/>
            <person name="Schmitt S."/>
            <person name="Rinke C."/>
            <person name="Helfrich E.J."/>
            <person name="Brachmann A.O."/>
            <person name="Gurgui C."/>
            <person name="Wakimoto T."/>
            <person name="Kracht M."/>
            <person name="Crusemann M."/>
            <person name="Hentschel U."/>
            <person name="Abe I."/>
            <person name="Matsunaga S."/>
            <person name="Kalinowski J."/>
            <person name="Takeyama H."/>
            <person name="Piel J."/>
        </authorList>
    </citation>
    <scope>NUCLEOTIDE SEQUENCE [LARGE SCALE GENOMIC DNA]</scope>
    <source>
        <strain evidence="2">TSY2</strain>
    </source>
</reference>
<keyword evidence="2" id="KW-1185">Reference proteome</keyword>
<evidence type="ECO:0008006" key="3">
    <source>
        <dbReference type="Google" id="ProtNLM"/>
    </source>
</evidence>
<sequence length="402" mass="46056">MQKSTFEVRRALERLREGLYDPLAVRLLTANRDELDAQVHADLKRLETGEPVHLCVSGPYGQGKSHTLTYLREYALAQGYVVSAINLDPREAPLHQFRQVYRALLDNMTFPVGVEPTSFADAWQSWAKTRLAASETDSEDDRQASEVLAACLPEAMPHPFKATMAGFALTTLHVPVGMRKLRQYRDYRPTAFPVTLLRMLMGETVPVANLRPALKYRQVSFYRQASLTLRGETPFFLMIETLAQLLQQMGYKGWVLLFDEAEAIIQVRSTLRARAYRNLNDLLSPTLTPSAIYPVFAFTPDFFQKIREEDYDLPYFDEDYASAWRDLSIYPLRSLSRAAWQDLSETLIGLHAEAYQWTADREHLRTLLDDRLRSLPLQDTRVTLKGLIDELDQVQQEALFAS</sequence>
<dbReference type="InterPro" id="IPR021228">
    <property type="entry name" value="BrxD"/>
</dbReference>
<dbReference type="SUPFAM" id="SSF52540">
    <property type="entry name" value="P-loop containing nucleoside triphosphate hydrolases"/>
    <property type="match status" value="1"/>
</dbReference>
<gene>
    <name evidence="1" type="ORF">ETSY2_04780</name>
</gene>
<dbReference type="HOGENOM" id="CLU_697749_0_0_7"/>
<evidence type="ECO:0000313" key="2">
    <source>
        <dbReference type="Proteomes" id="UP000019140"/>
    </source>
</evidence>
<dbReference type="Pfam" id="PF10923">
    <property type="entry name" value="BrxC_BrxD"/>
    <property type="match status" value="2"/>
</dbReference>
<dbReference type="InterPro" id="IPR027417">
    <property type="entry name" value="P-loop_NTPase"/>
</dbReference>
<dbReference type="Proteomes" id="UP000019140">
    <property type="component" value="Unassembled WGS sequence"/>
</dbReference>
<proteinExistence type="predicted"/>